<reference evidence="4 5" key="1">
    <citation type="submission" date="2019-02" db="EMBL/GenBank/DDBJ databases">
        <title>Deep-cultivation of Planctomycetes and their phenomic and genomic characterization uncovers novel biology.</title>
        <authorList>
            <person name="Wiegand S."/>
            <person name="Jogler M."/>
            <person name="Boedeker C."/>
            <person name="Pinto D."/>
            <person name="Vollmers J."/>
            <person name="Rivas-Marin E."/>
            <person name="Kohn T."/>
            <person name="Peeters S.H."/>
            <person name="Heuer A."/>
            <person name="Rast P."/>
            <person name="Oberbeckmann S."/>
            <person name="Bunk B."/>
            <person name="Jeske O."/>
            <person name="Meyerdierks A."/>
            <person name="Storesund J.E."/>
            <person name="Kallscheuer N."/>
            <person name="Luecker S."/>
            <person name="Lage O.M."/>
            <person name="Pohl T."/>
            <person name="Merkel B.J."/>
            <person name="Hornburger P."/>
            <person name="Mueller R.-W."/>
            <person name="Bruemmer F."/>
            <person name="Labrenz M."/>
            <person name="Spormann A.M."/>
            <person name="Op den Camp H."/>
            <person name="Overmann J."/>
            <person name="Amann R."/>
            <person name="Jetten M.S.M."/>
            <person name="Mascher T."/>
            <person name="Medema M.H."/>
            <person name="Devos D.P."/>
            <person name="Kaster A.-K."/>
            <person name="Ovreas L."/>
            <person name="Rohde M."/>
            <person name="Galperin M.Y."/>
            <person name="Jogler C."/>
        </authorList>
    </citation>
    <scope>NUCLEOTIDE SEQUENCE [LARGE SCALE GENOMIC DNA]</scope>
    <source>
        <strain evidence="4 5">V22</strain>
    </source>
</reference>
<evidence type="ECO:0000256" key="2">
    <source>
        <dbReference type="SAM" id="SignalP"/>
    </source>
</evidence>
<dbReference type="InterPro" id="IPR002048">
    <property type="entry name" value="EF_hand_dom"/>
</dbReference>
<dbReference type="Proteomes" id="UP000319976">
    <property type="component" value="Chromosome"/>
</dbReference>
<protein>
    <submittedName>
        <fullName evidence="4">Carboxylesterase NlhH</fullName>
        <ecNumber evidence="4">3.1.1.1</ecNumber>
    </submittedName>
</protein>
<evidence type="ECO:0000313" key="4">
    <source>
        <dbReference type="EMBL" id="QDT63794.1"/>
    </source>
</evidence>
<dbReference type="InterPro" id="IPR011992">
    <property type="entry name" value="EF-hand-dom_pair"/>
</dbReference>
<dbReference type="PANTHER" id="PTHR48081">
    <property type="entry name" value="AB HYDROLASE SUPERFAMILY PROTEIN C4A8.06C"/>
    <property type="match status" value="1"/>
</dbReference>
<dbReference type="CDD" id="cd00051">
    <property type="entry name" value="EFh"/>
    <property type="match status" value="1"/>
</dbReference>
<dbReference type="Gene3D" id="3.40.50.1820">
    <property type="entry name" value="alpha/beta hydrolase"/>
    <property type="match status" value="1"/>
</dbReference>
<proteinExistence type="predicted"/>
<dbReference type="InterPro" id="IPR018247">
    <property type="entry name" value="EF_Hand_1_Ca_BS"/>
</dbReference>
<keyword evidence="1 4" id="KW-0378">Hydrolase</keyword>
<feature type="chain" id="PRO_5021939465" evidence="2">
    <location>
        <begin position="22"/>
        <end position="363"/>
    </location>
</feature>
<dbReference type="PROSITE" id="PS50222">
    <property type="entry name" value="EF_HAND_2"/>
    <property type="match status" value="1"/>
</dbReference>
<organism evidence="4 5">
    <name type="scientific">Calycomorphotria hydatis</name>
    <dbReference type="NCBI Taxonomy" id="2528027"/>
    <lineage>
        <taxon>Bacteria</taxon>
        <taxon>Pseudomonadati</taxon>
        <taxon>Planctomycetota</taxon>
        <taxon>Planctomycetia</taxon>
        <taxon>Planctomycetales</taxon>
        <taxon>Planctomycetaceae</taxon>
        <taxon>Calycomorphotria</taxon>
    </lineage>
</organism>
<feature type="domain" description="EF-hand" evidence="3">
    <location>
        <begin position="16"/>
        <end position="51"/>
    </location>
</feature>
<dbReference type="InterPro" id="IPR050300">
    <property type="entry name" value="GDXG_lipolytic_enzyme"/>
</dbReference>
<dbReference type="GO" id="GO:0005509">
    <property type="term" value="F:calcium ion binding"/>
    <property type="evidence" value="ECO:0007669"/>
    <property type="project" value="InterPro"/>
</dbReference>
<name>A0A517T602_9PLAN</name>
<dbReference type="PROSITE" id="PS00018">
    <property type="entry name" value="EF_HAND_1"/>
    <property type="match status" value="1"/>
</dbReference>
<dbReference type="InterPro" id="IPR049492">
    <property type="entry name" value="BD-FAE-like_dom"/>
</dbReference>
<dbReference type="SUPFAM" id="SSF47473">
    <property type="entry name" value="EF-hand"/>
    <property type="match status" value="1"/>
</dbReference>
<keyword evidence="5" id="KW-1185">Reference proteome</keyword>
<dbReference type="Gene3D" id="1.10.238.10">
    <property type="entry name" value="EF-hand"/>
    <property type="match status" value="1"/>
</dbReference>
<dbReference type="PANTHER" id="PTHR48081:SF13">
    <property type="entry name" value="ALPHA_BETA HYDROLASE"/>
    <property type="match status" value="1"/>
</dbReference>
<keyword evidence="2" id="KW-0732">Signal</keyword>
<dbReference type="OrthoDB" id="265201at2"/>
<gene>
    <name evidence="4" type="primary">nlhH_2</name>
    <name evidence="4" type="ORF">V22_10190</name>
</gene>
<sequence precursor="true">MVRHLMVAMLVCVGMTTAANAQRLFERLDKDKDGSLSKEEVNERMKRDFEKIDTNKDGKLVPQEIIGFLRQRQGANRQRGNQPAFDIESVEVQKDFAYAGTDNPRQRLDLYLPKERKSDKLPVVAYIHGGGWKNGDKSRGVSFLRRVLGDGNYAGVSIGYRLTDEAQWPEQIYDCKAAIRWIRAHADEYELDADRIAVWGTSAGGHLVCALGTSGDVSELEGELGEHLDQSSRVNCVVNFYGPTDFLTMGRDTANTAEALLLGGAVPEVPDVAKAASPLTYVSKDDPPFLHMHGTKDPLVPYAQAVTLHEALVNAGAPSILVKVEGGGHGFREQEVYDRVNRFLEKELLGKDVEVSPEPIKVR</sequence>
<dbReference type="RefSeq" id="WP_145260382.1">
    <property type="nucleotide sequence ID" value="NZ_CP036316.1"/>
</dbReference>
<evidence type="ECO:0000313" key="5">
    <source>
        <dbReference type="Proteomes" id="UP000319976"/>
    </source>
</evidence>
<dbReference type="AlphaFoldDB" id="A0A517T602"/>
<dbReference type="KEGG" id="chya:V22_10190"/>
<dbReference type="Pfam" id="PF13202">
    <property type="entry name" value="EF-hand_5"/>
    <property type="match status" value="2"/>
</dbReference>
<feature type="signal peptide" evidence="2">
    <location>
        <begin position="1"/>
        <end position="21"/>
    </location>
</feature>
<dbReference type="EMBL" id="CP036316">
    <property type="protein sequence ID" value="QDT63794.1"/>
    <property type="molecule type" value="Genomic_DNA"/>
</dbReference>
<accession>A0A517T602</accession>
<evidence type="ECO:0000256" key="1">
    <source>
        <dbReference type="ARBA" id="ARBA00022801"/>
    </source>
</evidence>
<dbReference type="Pfam" id="PF20434">
    <property type="entry name" value="BD-FAE"/>
    <property type="match status" value="1"/>
</dbReference>
<dbReference type="SUPFAM" id="SSF53474">
    <property type="entry name" value="alpha/beta-Hydrolases"/>
    <property type="match status" value="1"/>
</dbReference>
<dbReference type="InterPro" id="IPR029058">
    <property type="entry name" value="AB_hydrolase_fold"/>
</dbReference>
<evidence type="ECO:0000259" key="3">
    <source>
        <dbReference type="PROSITE" id="PS50222"/>
    </source>
</evidence>
<dbReference type="GO" id="GO:0106435">
    <property type="term" value="F:carboxylesterase activity"/>
    <property type="evidence" value="ECO:0007669"/>
    <property type="project" value="UniProtKB-EC"/>
</dbReference>
<dbReference type="EC" id="3.1.1.1" evidence="4"/>